<evidence type="ECO:0000313" key="2">
    <source>
        <dbReference type="Proteomes" id="UP000798662"/>
    </source>
</evidence>
<dbReference type="EMBL" id="CM020618">
    <property type="protein sequence ID" value="KAK1861624.1"/>
    <property type="molecule type" value="Genomic_DNA"/>
</dbReference>
<dbReference type="Proteomes" id="UP000798662">
    <property type="component" value="Chromosome 1"/>
</dbReference>
<protein>
    <submittedName>
        <fullName evidence="1">Uncharacterized protein</fullName>
    </submittedName>
</protein>
<organism evidence="1 2">
    <name type="scientific">Pyropia yezoensis</name>
    <name type="common">Susabi-nori</name>
    <name type="synonym">Porphyra yezoensis</name>
    <dbReference type="NCBI Taxonomy" id="2788"/>
    <lineage>
        <taxon>Eukaryota</taxon>
        <taxon>Rhodophyta</taxon>
        <taxon>Bangiophyceae</taxon>
        <taxon>Bangiales</taxon>
        <taxon>Bangiaceae</taxon>
        <taxon>Pyropia</taxon>
    </lineage>
</organism>
<sequence>MPTAPPQTPIVPAPTPPALPATRCDARFTPSRPLSPPSVALFPSGHPARQCGGRPSVPPLTTLLLGKDGWGDGEESGEGRRNGPSGMLQGSGGNDPVCRCCRPTNCHPIPPHGRWAEAALLWPAGRRTARGGRAATATQWPLSGRWRGCRGALHPATAAVVVGHRAATAGAATQ</sequence>
<name>A0ACC3BV84_PYRYE</name>
<keyword evidence="2" id="KW-1185">Reference proteome</keyword>
<gene>
    <name evidence="1" type="ORF">I4F81_004206</name>
</gene>
<reference evidence="1" key="1">
    <citation type="submission" date="2019-11" db="EMBL/GenBank/DDBJ databases">
        <title>Nori genome reveals adaptations in red seaweeds to the harsh intertidal environment.</title>
        <authorList>
            <person name="Wang D."/>
            <person name="Mao Y."/>
        </authorList>
    </citation>
    <scope>NUCLEOTIDE SEQUENCE</scope>
    <source>
        <tissue evidence="1">Gametophyte</tissue>
    </source>
</reference>
<evidence type="ECO:0000313" key="1">
    <source>
        <dbReference type="EMBL" id="KAK1861624.1"/>
    </source>
</evidence>
<proteinExistence type="predicted"/>
<comment type="caution">
    <text evidence="1">The sequence shown here is derived from an EMBL/GenBank/DDBJ whole genome shotgun (WGS) entry which is preliminary data.</text>
</comment>
<accession>A0ACC3BV84</accession>